<evidence type="ECO:0008006" key="10">
    <source>
        <dbReference type="Google" id="ProtNLM"/>
    </source>
</evidence>
<dbReference type="InterPro" id="IPR033985">
    <property type="entry name" value="SusD-like_N"/>
</dbReference>
<feature type="domain" description="SusD-like N-terminal" evidence="7">
    <location>
        <begin position="22"/>
        <end position="227"/>
    </location>
</feature>
<feature type="domain" description="RagB/SusD" evidence="6">
    <location>
        <begin position="314"/>
        <end position="608"/>
    </location>
</feature>
<evidence type="ECO:0000259" key="6">
    <source>
        <dbReference type="Pfam" id="PF07980"/>
    </source>
</evidence>
<reference evidence="8" key="1">
    <citation type="journal article" date="2014" name="Int. J. Syst. Evol. Microbiol.">
        <title>Complete genome sequence of Corynebacterium casei LMG S-19264T (=DSM 44701T), isolated from a smear-ripened cheese.</title>
        <authorList>
            <consortium name="US DOE Joint Genome Institute (JGI-PGF)"/>
            <person name="Walter F."/>
            <person name="Albersmeier A."/>
            <person name="Kalinowski J."/>
            <person name="Ruckert C."/>
        </authorList>
    </citation>
    <scope>NUCLEOTIDE SEQUENCE</scope>
    <source>
        <strain evidence="8">CGMCC 1.12195</strain>
    </source>
</reference>
<reference evidence="8" key="2">
    <citation type="submission" date="2020-09" db="EMBL/GenBank/DDBJ databases">
        <authorList>
            <person name="Sun Q."/>
            <person name="Zhou Y."/>
        </authorList>
    </citation>
    <scope>NUCLEOTIDE SEQUENCE</scope>
    <source>
        <strain evidence="8">CGMCC 1.12195</strain>
    </source>
</reference>
<proteinExistence type="inferred from homology"/>
<comment type="similarity">
    <text evidence="2">Belongs to the SusD family.</text>
</comment>
<dbReference type="AlphaFoldDB" id="A0A917HX98"/>
<dbReference type="Proteomes" id="UP000660862">
    <property type="component" value="Unassembled WGS sequence"/>
</dbReference>
<dbReference type="EMBL" id="BMER01000002">
    <property type="protein sequence ID" value="GGG92115.1"/>
    <property type="molecule type" value="Genomic_DNA"/>
</dbReference>
<sequence length="608" mass="70092">MKTIIKIMAIGTLCLPFVSCEKYLDKTPDEDMTLDKVFTNQEWTDQFLAHIYSWCPTEANFADDGGAWRSPFVGGSDEMEIAFGGAYSHQINSGAWNTSDINRSPIWNETYMAVRKVNHFLENLDKVPNASQELKTRWRGEGHFMRAYHHFLSFRAYGPIVLLDKSLEMTDDLLSYTRQPVDVCVDFIVNECDIAVQHLPTGYFNNTNLFGRATSVAAKALKSRVLLYAASPLYNGNTDYAGFVDADGRPLISQTSDLEKWRRAAEAALDCITEAETSGYGLYDQNPDKVENYREIFTANFNKEQLFVKPLNQYDHYLWCDDPISLGGYSIINPTQEMVDAYEMADGTAPILGYDSDGKPIINSASKYQEEGYVATADEQGRWPFGVRNMFVNREPRFYASINFPGQYWKTNQDGTPHELAFWYDGIDGRRFAGSDYCKTGYLMGKLVNERSTRLYPSFFVNQSVWVYFRLAEQYLNYAEAINEYEQSPAKAYPYVNAIRKRAGLPDLPEGLSHTEMRDRIKHERRIELAFETHRFFDVRRWKDAEASQNQPIHSLNINEGTHKQDDAFYKRIVVENRVFESPKHYLFPLHRDEINKNPERLIQNPGW</sequence>
<evidence type="ECO:0000256" key="4">
    <source>
        <dbReference type="ARBA" id="ARBA00023136"/>
    </source>
</evidence>
<dbReference type="InterPro" id="IPR011990">
    <property type="entry name" value="TPR-like_helical_dom_sf"/>
</dbReference>
<evidence type="ECO:0000256" key="2">
    <source>
        <dbReference type="ARBA" id="ARBA00006275"/>
    </source>
</evidence>
<comment type="subcellular location">
    <subcellularLocation>
        <location evidence="1">Cell outer membrane</location>
    </subcellularLocation>
</comment>
<evidence type="ECO:0000256" key="1">
    <source>
        <dbReference type="ARBA" id="ARBA00004442"/>
    </source>
</evidence>
<protein>
    <recommendedName>
        <fullName evidence="10">Starch-binding associating with outer membrane</fullName>
    </recommendedName>
</protein>
<evidence type="ECO:0000259" key="7">
    <source>
        <dbReference type="Pfam" id="PF14322"/>
    </source>
</evidence>
<dbReference type="SUPFAM" id="SSF48452">
    <property type="entry name" value="TPR-like"/>
    <property type="match status" value="1"/>
</dbReference>
<name>A0A917HX98_9SPHI</name>
<evidence type="ECO:0000313" key="9">
    <source>
        <dbReference type="Proteomes" id="UP000660862"/>
    </source>
</evidence>
<dbReference type="Pfam" id="PF07980">
    <property type="entry name" value="SusD_RagB"/>
    <property type="match status" value="1"/>
</dbReference>
<keyword evidence="3" id="KW-0732">Signal</keyword>
<comment type="caution">
    <text evidence="8">The sequence shown here is derived from an EMBL/GenBank/DDBJ whole genome shotgun (WGS) entry which is preliminary data.</text>
</comment>
<dbReference type="GO" id="GO:0009279">
    <property type="term" value="C:cell outer membrane"/>
    <property type="evidence" value="ECO:0007669"/>
    <property type="project" value="UniProtKB-SubCell"/>
</dbReference>
<organism evidence="8 9">
    <name type="scientific">Parapedobacter pyrenivorans</name>
    <dbReference type="NCBI Taxonomy" id="1305674"/>
    <lineage>
        <taxon>Bacteria</taxon>
        <taxon>Pseudomonadati</taxon>
        <taxon>Bacteroidota</taxon>
        <taxon>Sphingobacteriia</taxon>
        <taxon>Sphingobacteriales</taxon>
        <taxon>Sphingobacteriaceae</taxon>
        <taxon>Parapedobacter</taxon>
    </lineage>
</organism>
<evidence type="ECO:0000256" key="5">
    <source>
        <dbReference type="ARBA" id="ARBA00023237"/>
    </source>
</evidence>
<evidence type="ECO:0000256" key="3">
    <source>
        <dbReference type="ARBA" id="ARBA00022729"/>
    </source>
</evidence>
<dbReference type="InterPro" id="IPR012944">
    <property type="entry name" value="SusD_RagB_dom"/>
</dbReference>
<dbReference type="RefSeq" id="WP_188506700.1">
    <property type="nucleotide sequence ID" value="NZ_BMER01000002.1"/>
</dbReference>
<dbReference type="Pfam" id="PF14322">
    <property type="entry name" value="SusD-like_3"/>
    <property type="match status" value="1"/>
</dbReference>
<dbReference type="Gene3D" id="1.25.40.390">
    <property type="match status" value="1"/>
</dbReference>
<gene>
    <name evidence="8" type="ORF">GCM10007415_28560</name>
</gene>
<keyword evidence="4" id="KW-0472">Membrane</keyword>
<evidence type="ECO:0000313" key="8">
    <source>
        <dbReference type="EMBL" id="GGG92115.1"/>
    </source>
</evidence>
<accession>A0A917HX98</accession>
<keyword evidence="5" id="KW-0998">Cell outer membrane</keyword>
<keyword evidence="9" id="KW-1185">Reference proteome</keyword>